<protein>
    <recommendedName>
        <fullName evidence="3">Transporter</fullName>
    </recommendedName>
</protein>
<dbReference type="RefSeq" id="WP_015905123.1">
    <property type="nucleotide sequence ID" value="NC_012108.1"/>
</dbReference>
<dbReference type="OrthoDB" id="9805889at2"/>
<dbReference type="KEGG" id="dat:HRM2_32840"/>
<dbReference type="STRING" id="177437.HRM2_32840"/>
<name>C0QLQ7_DESAH</name>
<sequence length="69" mass="7878">MENSVYKIIEVVGMSEKSWEDAAKAAIATVDNSVRDIRVAEVIMMDMRLEANRIVAYRTKLKVSFKLEN</sequence>
<dbReference type="Proteomes" id="UP000000442">
    <property type="component" value="Chromosome"/>
</dbReference>
<dbReference type="eggNOG" id="COG3360">
    <property type="taxonomic scope" value="Bacteria"/>
</dbReference>
<reference evidence="1 2" key="1">
    <citation type="journal article" date="2009" name="Environ. Microbiol.">
        <title>Genome sequence of Desulfobacterium autotrophicum HRM2, a marine sulfate reducer oxidizing organic carbon completely to carbon dioxide.</title>
        <authorList>
            <person name="Strittmatter A.W."/>
            <person name="Liesegang H."/>
            <person name="Rabus R."/>
            <person name="Decker I."/>
            <person name="Amann J."/>
            <person name="Andres S."/>
            <person name="Henne A."/>
            <person name="Fricke W.F."/>
            <person name="Martinez-Arias R."/>
            <person name="Bartels D."/>
            <person name="Goesmann A."/>
            <person name="Krause L."/>
            <person name="Puehler A."/>
            <person name="Klenk H.P."/>
            <person name="Richter M."/>
            <person name="Schuler M."/>
            <person name="Gloeckner F.O."/>
            <person name="Meyerdierks A."/>
            <person name="Gottschalk G."/>
            <person name="Amann R."/>
        </authorList>
    </citation>
    <scope>NUCLEOTIDE SEQUENCE [LARGE SCALE GENOMIC DNA]</scope>
    <source>
        <strain evidence="2">ATCC 43914 / DSM 3382 / HRM2</strain>
    </source>
</reference>
<dbReference type="InterPro" id="IPR036694">
    <property type="entry name" value="Dodecin-like_sf"/>
</dbReference>
<dbReference type="Pfam" id="PF07311">
    <property type="entry name" value="Dodecin"/>
    <property type="match status" value="1"/>
</dbReference>
<evidence type="ECO:0008006" key="3">
    <source>
        <dbReference type="Google" id="ProtNLM"/>
    </source>
</evidence>
<gene>
    <name evidence="1" type="ordered locus">HRM2_32840</name>
</gene>
<proteinExistence type="predicted"/>
<dbReference type="SUPFAM" id="SSF89807">
    <property type="entry name" value="Dodecin-like"/>
    <property type="match status" value="1"/>
</dbReference>
<dbReference type="EMBL" id="CP001087">
    <property type="protein sequence ID" value="ACN16361.1"/>
    <property type="molecule type" value="Genomic_DNA"/>
</dbReference>
<dbReference type="InterPro" id="IPR009923">
    <property type="entry name" value="Dodecin"/>
</dbReference>
<dbReference type="HOGENOM" id="CLU_161196_0_1_7"/>
<dbReference type="Gene3D" id="3.30.1660.10">
    <property type="entry name" value="Flavin-binding protein dodecin"/>
    <property type="match status" value="1"/>
</dbReference>
<dbReference type="PANTHER" id="PTHR39324">
    <property type="entry name" value="CALCIUM DODECIN"/>
    <property type="match status" value="1"/>
</dbReference>
<dbReference type="InterPro" id="IPR025543">
    <property type="entry name" value="Dodecin-like"/>
</dbReference>
<evidence type="ECO:0000313" key="2">
    <source>
        <dbReference type="Proteomes" id="UP000000442"/>
    </source>
</evidence>
<organism evidence="1 2">
    <name type="scientific">Desulforapulum autotrophicum (strain ATCC 43914 / DSM 3382 / VKM B-1955 / HRM2)</name>
    <name type="common">Desulfobacterium autotrophicum</name>
    <dbReference type="NCBI Taxonomy" id="177437"/>
    <lineage>
        <taxon>Bacteria</taxon>
        <taxon>Pseudomonadati</taxon>
        <taxon>Thermodesulfobacteriota</taxon>
        <taxon>Desulfobacteria</taxon>
        <taxon>Desulfobacterales</taxon>
        <taxon>Desulfobacteraceae</taxon>
        <taxon>Desulforapulum</taxon>
    </lineage>
</organism>
<evidence type="ECO:0000313" key="1">
    <source>
        <dbReference type="EMBL" id="ACN16361.1"/>
    </source>
</evidence>
<accession>C0QLQ7</accession>
<dbReference type="PANTHER" id="PTHR39324:SF1">
    <property type="entry name" value="CALCIUM DODECIN"/>
    <property type="match status" value="1"/>
</dbReference>
<keyword evidence="2" id="KW-1185">Reference proteome</keyword>
<dbReference type="AlphaFoldDB" id="C0QLQ7"/>